<dbReference type="EMBL" id="CP095061">
    <property type="protein sequence ID" value="UOQ66139.1"/>
    <property type="molecule type" value="Genomic_DNA"/>
</dbReference>
<feature type="domain" description="Radical SAM core" evidence="3">
    <location>
        <begin position="14"/>
        <end position="250"/>
    </location>
</feature>
<keyword evidence="2" id="KW-0479">Metal-binding</keyword>
<organism evidence="4 5">
    <name type="scientific">Hymenobacter volaticus</name>
    <dbReference type="NCBI Taxonomy" id="2932254"/>
    <lineage>
        <taxon>Bacteria</taxon>
        <taxon>Pseudomonadati</taxon>
        <taxon>Bacteroidota</taxon>
        <taxon>Cytophagia</taxon>
        <taxon>Cytophagales</taxon>
        <taxon>Hymenobacteraceae</taxon>
        <taxon>Hymenobacter</taxon>
    </lineage>
</organism>
<dbReference type="SFLD" id="SFLDG01065">
    <property type="entry name" value="anaerobic_coproporphyrinogen-I"/>
    <property type="match status" value="1"/>
</dbReference>
<keyword evidence="2" id="KW-0004">4Fe-4S</keyword>
<keyword evidence="2" id="KW-0411">Iron-sulfur</keyword>
<dbReference type="SFLD" id="SFLDS00029">
    <property type="entry name" value="Radical_SAM"/>
    <property type="match status" value="1"/>
</dbReference>
<evidence type="ECO:0000313" key="4">
    <source>
        <dbReference type="EMBL" id="UOQ66139.1"/>
    </source>
</evidence>
<comment type="similarity">
    <text evidence="1">Belongs to the anaerobic coproporphyrinogen-III oxidase family. HemW subfamily.</text>
</comment>
<dbReference type="Proteomes" id="UP000830401">
    <property type="component" value="Chromosome"/>
</dbReference>
<keyword evidence="2" id="KW-0143">Chaperone</keyword>
<sequence length="398" mass="44338">MGKLPHSCSLLPRHCTTYLAGLYLHIPFCKQACHYCDFHFSTSMGLKSRLVDALTQELALRADYLGPQSVLETIYFGGGTPSLLTATELDQIFNAIHIHFRVAADAEITLEANPDDLTAAKVRELAASPINRLSIGLQSFHEPHLRLMNRAHSAIESTAAVQLAQEAGFENISVDLIYGVPAPDHGIWEEDLAKVFALQVPHLSCYALTVEPDTVFGRQLKKGTFRPPPDEFVARQFEMLLAELARHGYQQYEISNFCQPGRESRHNSAYWRGVPYLGLGPSAHSFNGVSRQYTLANNPQYVTSVLEQHEVPATIEFLSPTDRANEYLMTSLRTARGTDLRHLHTSLGVNLVADRADYLKYLQTNGWATISADEVLTLTDKGKLLADQITLELFQEAE</sequence>
<comment type="subcellular location">
    <subcellularLocation>
        <location evidence="2">Cytoplasm</location>
    </subcellularLocation>
</comment>
<dbReference type="SMART" id="SM00729">
    <property type="entry name" value="Elp3"/>
    <property type="match status" value="1"/>
</dbReference>
<dbReference type="Pfam" id="PF06969">
    <property type="entry name" value="HemN_C"/>
    <property type="match status" value="1"/>
</dbReference>
<proteinExistence type="inferred from homology"/>
<dbReference type="PANTHER" id="PTHR13932">
    <property type="entry name" value="COPROPORPHYRINIGEN III OXIDASE"/>
    <property type="match status" value="1"/>
</dbReference>
<keyword evidence="2" id="KW-0963">Cytoplasm</keyword>
<dbReference type="PROSITE" id="PS51918">
    <property type="entry name" value="RADICAL_SAM"/>
    <property type="match status" value="1"/>
</dbReference>
<evidence type="ECO:0000259" key="3">
    <source>
        <dbReference type="PROSITE" id="PS51918"/>
    </source>
</evidence>
<dbReference type="InterPro" id="IPR007197">
    <property type="entry name" value="rSAM"/>
</dbReference>
<keyword evidence="2" id="KW-0408">Iron</keyword>
<keyword evidence="2" id="KW-0349">Heme</keyword>
<dbReference type="InterPro" id="IPR034505">
    <property type="entry name" value="Coproporphyrinogen-III_oxidase"/>
</dbReference>
<protein>
    <recommendedName>
        <fullName evidence="2">Heme chaperone HemW</fullName>
    </recommendedName>
</protein>
<dbReference type="Gene3D" id="3.80.30.20">
    <property type="entry name" value="tm_1862 like domain"/>
    <property type="match status" value="1"/>
</dbReference>
<dbReference type="InterPro" id="IPR023404">
    <property type="entry name" value="rSAM_horseshoe"/>
</dbReference>
<dbReference type="InterPro" id="IPR010723">
    <property type="entry name" value="HemN_C"/>
</dbReference>
<keyword evidence="2" id="KW-0949">S-adenosyl-L-methionine</keyword>
<evidence type="ECO:0000313" key="5">
    <source>
        <dbReference type="Proteomes" id="UP000830401"/>
    </source>
</evidence>
<dbReference type="SFLD" id="SFLDF00562">
    <property type="entry name" value="HemN-like__clustered_with_heat"/>
    <property type="match status" value="1"/>
</dbReference>
<dbReference type="PANTHER" id="PTHR13932:SF5">
    <property type="entry name" value="RADICAL S-ADENOSYL METHIONINE DOMAIN-CONTAINING PROTEIN 1, MITOCHONDRIAL"/>
    <property type="match status" value="1"/>
</dbReference>
<dbReference type="InterPro" id="IPR004559">
    <property type="entry name" value="HemW-like"/>
</dbReference>
<gene>
    <name evidence="4" type="primary">hemW</name>
    <name evidence="4" type="ORF">MUN86_22025</name>
</gene>
<dbReference type="InterPro" id="IPR006638">
    <property type="entry name" value="Elp3/MiaA/NifB-like_rSAM"/>
</dbReference>
<dbReference type="SFLD" id="SFLDF00288">
    <property type="entry name" value="HemN-like__clustered_with_nucl"/>
    <property type="match status" value="1"/>
</dbReference>
<keyword evidence="5" id="KW-1185">Reference proteome</keyword>
<dbReference type="InterPro" id="IPR058240">
    <property type="entry name" value="rSAM_sf"/>
</dbReference>
<dbReference type="NCBIfam" id="TIGR00539">
    <property type="entry name" value="hemN_rel"/>
    <property type="match status" value="1"/>
</dbReference>
<evidence type="ECO:0000256" key="2">
    <source>
        <dbReference type="RuleBase" id="RU364116"/>
    </source>
</evidence>
<evidence type="ECO:0000256" key="1">
    <source>
        <dbReference type="ARBA" id="ARBA00006100"/>
    </source>
</evidence>
<dbReference type="CDD" id="cd01335">
    <property type="entry name" value="Radical_SAM"/>
    <property type="match status" value="1"/>
</dbReference>
<name>A0ABY4G6A0_9BACT</name>
<dbReference type="Pfam" id="PF04055">
    <property type="entry name" value="Radical_SAM"/>
    <property type="match status" value="1"/>
</dbReference>
<dbReference type="SUPFAM" id="SSF102114">
    <property type="entry name" value="Radical SAM enzymes"/>
    <property type="match status" value="1"/>
</dbReference>
<comment type="function">
    <text evidence="2">Probably acts as a heme chaperone, transferring heme to an unknown acceptor. Binds one molecule of heme per monomer, possibly covalently. Binds 1 [4Fe-4S] cluster. The cluster is coordinated with 3 cysteines and an exchangeable S-adenosyl-L-methionine.</text>
</comment>
<accession>A0ABY4G6A0</accession>
<reference evidence="4" key="1">
    <citation type="submission" date="2022-04" db="EMBL/GenBank/DDBJ databases">
        <title>Hymenobacter sp. isolated from the air.</title>
        <authorList>
            <person name="Won M."/>
            <person name="Lee C.-M."/>
            <person name="Woen H.-Y."/>
            <person name="Kwon S.-W."/>
        </authorList>
    </citation>
    <scope>NUCLEOTIDE SEQUENCE</scope>
    <source>
        <strain evidence="4">5420S-77</strain>
    </source>
</reference>